<dbReference type="EMBL" id="CP048113">
    <property type="protein sequence ID" value="QHS59938.1"/>
    <property type="molecule type" value="Genomic_DNA"/>
</dbReference>
<dbReference type="KEGG" id="chih:GWR21_10140"/>
<dbReference type="AlphaFoldDB" id="A0A6B9ZC90"/>
<accession>A0A6B9ZC90</accession>
<dbReference type="Proteomes" id="UP000476411">
    <property type="component" value="Chromosome"/>
</dbReference>
<evidence type="ECO:0000313" key="2">
    <source>
        <dbReference type="Proteomes" id="UP000476411"/>
    </source>
</evidence>
<organism evidence="1 2">
    <name type="scientific">Chitinophaga agri</name>
    <dbReference type="NCBI Taxonomy" id="2703787"/>
    <lineage>
        <taxon>Bacteria</taxon>
        <taxon>Pseudomonadati</taxon>
        <taxon>Bacteroidota</taxon>
        <taxon>Chitinophagia</taxon>
        <taxon>Chitinophagales</taxon>
        <taxon>Chitinophagaceae</taxon>
        <taxon>Chitinophaga</taxon>
    </lineage>
</organism>
<reference evidence="1 2" key="1">
    <citation type="submission" date="2020-01" db="EMBL/GenBank/DDBJ databases">
        <title>Complete genome sequence of Chitinophaga sp. H33E-04 isolated from quinoa roots.</title>
        <authorList>
            <person name="Weon H.-Y."/>
            <person name="Lee S.A."/>
        </authorList>
    </citation>
    <scope>NUCLEOTIDE SEQUENCE [LARGE SCALE GENOMIC DNA]</scope>
    <source>
        <strain evidence="1 2">H33E-04</strain>
    </source>
</reference>
<gene>
    <name evidence="1" type="ORF">GWR21_10140</name>
</gene>
<proteinExistence type="predicted"/>
<keyword evidence="2" id="KW-1185">Reference proteome</keyword>
<sequence length="174" mass="20489">MLYNFPYFGDINISDLEEYYSLDITLLEKPVSIDMNFIEQAIDQTLANTTHTFLENLALYREQTNKYIYQDFFERAGETHPYITDMLEELEDADLLNMEDDPAKKAQYERNGFDDRSVYLLQKLQLKRIGLYPDSDDYFAIFDYTFDLDGSPCNQVLVVITDHRGVPQQVDWES</sequence>
<dbReference type="RefSeq" id="WP_162331632.1">
    <property type="nucleotide sequence ID" value="NZ_CP048113.1"/>
</dbReference>
<name>A0A6B9ZC90_9BACT</name>
<protein>
    <submittedName>
        <fullName evidence="1">DUF2004 domain-containing protein</fullName>
    </submittedName>
</protein>
<evidence type="ECO:0000313" key="1">
    <source>
        <dbReference type="EMBL" id="QHS59938.1"/>
    </source>
</evidence>